<keyword evidence="7" id="KW-0347">Helicase</keyword>
<organism evidence="18 19">
    <name type="scientific">Meristemomyces frigidus</name>
    <dbReference type="NCBI Taxonomy" id="1508187"/>
    <lineage>
        <taxon>Eukaryota</taxon>
        <taxon>Fungi</taxon>
        <taxon>Dikarya</taxon>
        <taxon>Ascomycota</taxon>
        <taxon>Pezizomycotina</taxon>
        <taxon>Dothideomycetes</taxon>
        <taxon>Dothideomycetidae</taxon>
        <taxon>Mycosphaerellales</taxon>
        <taxon>Teratosphaeriaceae</taxon>
        <taxon>Meristemomyces</taxon>
    </lineage>
</organism>
<protein>
    <recommendedName>
        <fullName evidence="3">RNA helicase</fullName>
        <ecNumber evidence="3">3.6.4.13</ecNumber>
    </recommendedName>
</protein>
<evidence type="ECO:0000256" key="5">
    <source>
        <dbReference type="ARBA" id="ARBA00022741"/>
    </source>
</evidence>
<name>A0AAN7TJT4_9PEZI</name>
<dbReference type="CDD" id="cd18787">
    <property type="entry name" value="SF2_C_DEAD"/>
    <property type="match status" value="1"/>
</dbReference>
<dbReference type="GO" id="GO:0016787">
    <property type="term" value="F:hydrolase activity"/>
    <property type="evidence" value="ECO:0007669"/>
    <property type="project" value="UniProtKB-KW"/>
</dbReference>
<dbReference type="AlphaFoldDB" id="A0AAN7TJT4"/>
<dbReference type="EMBL" id="JAVRRL010000057">
    <property type="protein sequence ID" value="KAK5109853.1"/>
    <property type="molecule type" value="Genomic_DNA"/>
</dbReference>
<dbReference type="Proteomes" id="UP001310890">
    <property type="component" value="Unassembled WGS sequence"/>
</dbReference>
<dbReference type="InterPro" id="IPR011545">
    <property type="entry name" value="DEAD/DEAH_box_helicase_dom"/>
</dbReference>
<dbReference type="Gene3D" id="3.40.50.300">
    <property type="entry name" value="P-loop containing nucleotide triphosphate hydrolases"/>
    <property type="match status" value="2"/>
</dbReference>
<dbReference type="SMART" id="SM00490">
    <property type="entry name" value="HELICc"/>
    <property type="match status" value="1"/>
</dbReference>
<evidence type="ECO:0000259" key="17">
    <source>
        <dbReference type="PROSITE" id="PS51195"/>
    </source>
</evidence>
<feature type="compositionally biased region" description="Basic and acidic residues" evidence="14">
    <location>
        <begin position="419"/>
        <end position="430"/>
    </location>
</feature>
<dbReference type="GO" id="GO:0003723">
    <property type="term" value="F:RNA binding"/>
    <property type="evidence" value="ECO:0007669"/>
    <property type="project" value="UniProtKB-KW"/>
</dbReference>
<feature type="domain" description="Helicase C-terminal" evidence="16">
    <location>
        <begin position="269"/>
        <end position="527"/>
    </location>
</feature>
<evidence type="ECO:0000256" key="2">
    <source>
        <dbReference type="ARBA" id="ARBA00004123"/>
    </source>
</evidence>
<dbReference type="Pfam" id="PF00271">
    <property type="entry name" value="Helicase_C"/>
    <property type="match status" value="2"/>
</dbReference>
<dbReference type="GO" id="GO:0042254">
    <property type="term" value="P:ribosome biogenesis"/>
    <property type="evidence" value="ECO:0007669"/>
    <property type="project" value="UniProtKB-KW"/>
</dbReference>
<dbReference type="GO" id="GO:0005829">
    <property type="term" value="C:cytosol"/>
    <property type="evidence" value="ECO:0007669"/>
    <property type="project" value="TreeGrafter"/>
</dbReference>
<feature type="region of interest" description="Disordered" evidence="14">
    <location>
        <begin position="361"/>
        <end position="434"/>
    </location>
</feature>
<dbReference type="PANTHER" id="PTHR47959:SF21">
    <property type="entry name" value="DEAD-BOX HELICASE 56"/>
    <property type="match status" value="1"/>
</dbReference>
<evidence type="ECO:0000313" key="19">
    <source>
        <dbReference type="Proteomes" id="UP001310890"/>
    </source>
</evidence>
<dbReference type="PROSITE" id="PS51192">
    <property type="entry name" value="HELICASE_ATP_BIND_1"/>
    <property type="match status" value="1"/>
</dbReference>
<evidence type="ECO:0000256" key="10">
    <source>
        <dbReference type="ARBA" id="ARBA00023242"/>
    </source>
</evidence>
<evidence type="ECO:0000256" key="8">
    <source>
        <dbReference type="ARBA" id="ARBA00022840"/>
    </source>
</evidence>
<comment type="subcellular location">
    <subcellularLocation>
        <location evidence="2">Nucleus</location>
    </subcellularLocation>
</comment>
<dbReference type="InterPro" id="IPR014014">
    <property type="entry name" value="RNA_helicase_DEAD_Q_motif"/>
</dbReference>
<dbReference type="InterPro" id="IPR014001">
    <property type="entry name" value="Helicase_ATP-bd"/>
</dbReference>
<keyword evidence="6" id="KW-0378">Hydrolase</keyword>
<comment type="function">
    <text evidence="1">ATP-binding RNA helicase involved in the biogenesis of 60S ribosomal subunits and is required for the normal formation of 25S and 5.8S rRNAs.</text>
</comment>
<proteinExistence type="inferred from homology"/>
<dbReference type="PANTHER" id="PTHR47959">
    <property type="entry name" value="ATP-DEPENDENT RNA HELICASE RHLE-RELATED"/>
    <property type="match status" value="1"/>
</dbReference>
<evidence type="ECO:0000256" key="12">
    <source>
        <dbReference type="ARBA" id="ARBA00047984"/>
    </source>
</evidence>
<evidence type="ECO:0000256" key="9">
    <source>
        <dbReference type="ARBA" id="ARBA00022884"/>
    </source>
</evidence>
<comment type="caution">
    <text evidence="18">The sequence shown here is derived from an EMBL/GenBank/DDBJ whole genome shotgun (WGS) entry which is preliminary data.</text>
</comment>
<evidence type="ECO:0000256" key="6">
    <source>
        <dbReference type="ARBA" id="ARBA00022801"/>
    </source>
</evidence>
<dbReference type="GO" id="GO:0003724">
    <property type="term" value="F:RNA helicase activity"/>
    <property type="evidence" value="ECO:0007669"/>
    <property type="project" value="UniProtKB-EC"/>
</dbReference>
<evidence type="ECO:0000256" key="1">
    <source>
        <dbReference type="ARBA" id="ARBA00003706"/>
    </source>
</evidence>
<keyword evidence="10" id="KW-0539">Nucleus</keyword>
<evidence type="ECO:0000256" key="14">
    <source>
        <dbReference type="SAM" id="MobiDB-lite"/>
    </source>
</evidence>
<dbReference type="GO" id="GO:0010467">
    <property type="term" value="P:gene expression"/>
    <property type="evidence" value="ECO:0007669"/>
    <property type="project" value="UniProtKB-ARBA"/>
</dbReference>
<keyword evidence="8" id="KW-0067">ATP-binding</keyword>
<dbReference type="EC" id="3.6.4.13" evidence="3"/>
<evidence type="ECO:0000313" key="18">
    <source>
        <dbReference type="EMBL" id="KAK5109853.1"/>
    </source>
</evidence>
<evidence type="ECO:0000256" key="7">
    <source>
        <dbReference type="ARBA" id="ARBA00022806"/>
    </source>
</evidence>
<evidence type="ECO:0000259" key="15">
    <source>
        <dbReference type="PROSITE" id="PS51192"/>
    </source>
</evidence>
<feature type="region of interest" description="Disordered" evidence="14">
    <location>
        <begin position="634"/>
        <end position="660"/>
    </location>
</feature>
<dbReference type="SUPFAM" id="SSF52540">
    <property type="entry name" value="P-loop containing nucleoside triphosphate hydrolases"/>
    <property type="match status" value="2"/>
</dbReference>
<feature type="domain" description="Helicase ATP-binding" evidence="15">
    <location>
        <begin position="70"/>
        <end position="252"/>
    </location>
</feature>
<keyword evidence="4" id="KW-0690">Ribosome biogenesis</keyword>
<feature type="short sequence motif" description="Q motif" evidence="13">
    <location>
        <begin position="39"/>
        <end position="67"/>
    </location>
</feature>
<dbReference type="GO" id="GO:0005524">
    <property type="term" value="F:ATP binding"/>
    <property type="evidence" value="ECO:0007669"/>
    <property type="project" value="UniProtKB-KW"/>
</dbReference>
<comment type="similarity">
    <text evidence="11">Belongs to the DEAD box helicase family. DDX56/DBP9 subfamily.</text>
</comment>
<evidence type="ECO:0000256" key="13">
    <source>
        <dbReference type="PROSITE-ProRule" id="PRU00552"/>
    </source>
</evidence>
<dbReference type="PROSITE" id="PS51195">
    <property type="entry name" value="Q_MOTIF"/>
    <property type="match status" value="1"/>
</dbReference>
<evidence type="ECO:0000256" key="11">
    <source>
        <dbReference type="ARBA" id="ARBA00038041"/>
    </source>
</evidence>
<sequence>MKRKLNDNDVPEVVEQAVEVESAPVKKNDKAAAATSSTTTFAALNLDARLLQAIRAEKLSTPTPVQSRGIPLTLHGDHLLARAKTGSGKTLAYLLPLLHSILVRNSGVPKTTKDKQSTTALILVPTKELAAQVTEEVKKYTAFCGQTIRYENVSKKEDAAVTKARLVERPDLIIGTPTKVVAWINQDVLGIDRLQQLVIDEADLVLEYGHEEDLQAIAAALPTGVQKILMSATLRTELDTLTNLFFPSSSDVKPTVLDLSASEAEEKATLTQYIVSTTEQDKFLLIYTIFKLQLIKGKVIIFVADVDRCYRVKLFLEQFGIRSCVLNSELPINSRFHAVEEFNRGVYDIIIAADESEVVGESKSTARRKRRKVAEAREAAGEDADEVVETVLPVEEEDGEDAEEDAGGATESVAGKKSTKPEPKTRHADPESSLSRGIDFRHVTCVLNFDLPTTPRSYTHRIGRTARAGQTGMSLSFYVPKNEYKKHKPTSIPQCERDEDVLDAIQAEQESKGAKLEEWQFDMTKLEGFRYRFGDALRGVTRIAVREARTRELKTAILNSAKLSRYFEENPEDLRHLRHDGETHAVRVQEHLKHVPDYLLPAGGKAAVTREVGFVGLRKEGENGLRKRRAFNKARGKGKMAKGRGLDPLRSLNVKGRGKK</sequence>
<evidence type="ECO:0000256" key="4">
    <source>
        <dbReference type="ARBA" id="ARBA00022517"/>
    </source>
</evidence>
<keyword evidence="9" id="KW-0694">RNA-binding</keyword>
<dbReference type="GO" id="GO:0005634">
    <property type="term" value="C:nucleus"/>
    <property type="evidence" value="ECO:0007669"/>
    <property type="project" value="UniProtKB-SubCell"/>
</dbReference>
<keyword evidence="5" id="KW-0547">Nucleotide-binding</keyword>
<dbReference type="InterPro" id="IPR027417">
    <property type="entry name" value="P-loop_NTPase"/>
</dbReference>
<gene>
    <name evidence="18" type="ORF">LTR62_006460</name>
</gene>
<reference evidence="18" key="1">
    <citation type="submission" date="2023-08" db="EMBL/GenBank/DDBJ databases">
        <title>Black Yeasts Isolated from many extreme environments.</title>
        <authorList>
            <person name="Coleine C."/>
            <person name="Stajich J.E."/>
            <person name="Selbmann L."/>
        </authorList>
    </citation>
    <scope>NUCLEOTIDE SEQUENCE</scope>
    <source>
        <strain evidence="18">CCFEE 5401</strain>
    </source>
</reference>
<feature type="compositionally biased region" description="Acidic residues" evidence="14">
    <location>
        <begin position="381"/>
        <end position="406"/>
    </location>
</feature>
<dbReference type="InterPro" id="IPR001650">
    <property type="entry name" value="Helicase_C-like"/>
</dbReference>
<comment type="catalytic activity">
    <reaction evidence="12">
        <text>ATP + H2O = ADP + phosphate + H(+)</text>
        <dbReference type="Rhea" id="RHEA:13065"/>
        <dbReference type="ChEBI" id="CHEBI:15377"/>
        <dbReference type="ChEBI" id="CHEBI:15378"/>
        <dbReference type="ChEBI" id="CHEBI:30616"/>
        <dbReference type="ChEBI" id="CHEBI:43474"/>
        <dbReference type="ChEBI" id="CHEBI:456216"/>
        <dbReference type="EC" id="3.6.4.13"/>
    </reaction>
</comment>
<evidence type="ECO:0000256" key="3">
    <source>
        <dbReference type="ARBA" id="ARBA00012552"/>
    </source>
</evidence>
<dbReference type="PROSITE" id="PS51194">
    <property type="entry name" value="HELICASE_CTER"/>
    <property type="match status" value="1"/>
</dbReference>
<evidence type="ECO:0000259" key="16">
    <source>
        <dbReference type="PROSITE" id="PS51194"/>
    </source>
</evidence>
<dbReference type="Pfam" id="PF00270">
    <property type="entry name" value="DEAD"/>
    <property type="match status" value="1"/>
</dbReference>
<feature type="domain" description="DEAD-box RNA helicase Q" evidence="17">
    <location>
        <begin position="39"/>
        <end position="67"/>
    </location>
</feature>
<accession>A0AAN7TJT4</accession>
<dbReference type="SMART" id="SM00487">
    <property type="entry name" value="DEXDc"/>
    <property type="match status" value="1"/>
</dbReference>
<dbReference type="InterPro" id="IPR050079">
    <property type="entry name" value="DEAD_box_RNA_helicase"/>
</dbReference>